<keyword evidence="4" id="KW-1185">Reference proteome</keyword>
<evidence type="ECO:0000313" key="4">
    <source>
        <dbReference type="Proteomes" id="UP001499967"/>
    </source>
</evidence>
<dbReference type="Proteomes" id="UP001499967">
    <property type="component" value="Unassembled WGS sequence"/>
</dbReference>
<comment type="caution">
    <text evidence="3">The sequence shown here is derived from an EMBL/GenBank/DDBJ whole genome shotgun (WGS) entry which is preliminary data.</text>
</comment>
<reference evidence="3 4" key="1">
    <citation type="journal article" date="2019" name="Int. J. Syst. Evol. Microbiol.">
        <title>The Global Catalogue of Microorganisms (GCM) 10K type strain sequencing project: providing services to taxonomists for standard genome sequencing and annotation.</title>
        <authorList>
            <consortium name="The Broad Institute Genomics Platform"/>
            <consortium name="The Broad Institute Genome Sequencing Center for Infectious Disease"/>
            <person name="Wu L."/>
            <person name="Ma J."/>
        </authorList>
    </citation>
    <scope>NUCLEOTIDE SEQUENCE [LARGE SCALE GENOMIC DNA]</scope>
    <source>
        <strain evidence="3 4">JCM 11117</strain>
    </source>
</reference>
<keyword evidence="1" id="KW-1133">Transmembrane helix</keyword>
<feature type="domain" description="SHOCT" evidence="2">
    <location>
        <begin position="44"/>
        <end position="69"/>
    </location>
</feature>
<accession>A0ABN1P4A9</accession>
<evidence type="ECO:0000259" key="2">
    <source>
        <dbReference type="Pfam" id="PF09851"/>
    </source>
</evidence>
<dbReference type="Pfam" id="PF09851">
    <property type="entry name" value="SHOCT"/>
    <property type="match status" value="1"/>
</dbReference>
<dbReference type="InterPro" id="IPR018649">
    <property type="entry name" value="SHOCT"/>
</dbReference>
<gene>
    <name evidence="3" type="ORF">GCM10009559_05600</name>
</gene>
<feature type="transmembrane region" description="Helical" evidence="1">
    <location>
        <begin position="6"/>
        <end position="29"/>
    </location>
</feature>
<name>A0ABN1P4A9_9PSEU</name>
<sequence>MMNSVGIGLFWIWPLLVIVGVALLGYTIARTWGGGARTEHRDAARRVLDERFARGEIDEQEYHRRRSVLEDRLR</sequence>
<evidence type="ECO:0000313" key="3">
    <source>
        <dbReference type="EMBL" id="GAA0922276.1"/>
    </source>
</evidence>
<protein>
    <recommendedName>
        <fullName evidence="2">SHOCT domain-containing protein</fullName>
    </recommendedName>
</protein>
<dbReference type="EMBL" id="BAAAHP010000014">
    <property type="protein sequence ID" value="GAA0922276.1"/>
    <property type="molecule type" value="Genomic_DNA"/>
</dbReference>
<keyword evidence="1" id="KW-0812">Transmembrane</keyword>
<evidence type="ECO:0000256" key="1">
    <source>
        <dbReference type="SAM" id="Phobius"/>
    </source>
</evidence>
<dbReference type="RefSeq" id="WP_343938519.1">
    <property type="nucleotide sequence ID" value="NZ_BAAAHP010000014.1"/>
</dbReference>
<keyword evidence="1" id="KW-0472">Membrane</keyword>
<organism evidence="3 4">
    <name type="scientific">Pseudonocardia zijingensis</name>
    <dbReference type="NCBI Taxonomy" id="153376"/>
    <lineage>
        <taxon>Bacteria</taxon>
        <taxon>Bacillati</taxon>
        <taxon>Actinomycetota</taxon>
        <taxon>Actinomycetes</taxon>
        <taxon>Pseudonocardiales</taxon>
        <taxon>Pseudonocardiaceae</taxon>
        <taxon>Pseudonocardia</taxon>
    </lineage>
</organism>
<proteinExistence type="predicted"/>